<protein>
    <submittedName>
        <fullName evidence="1">Uncharacterized protein</fullName>
    </submittedName>
</protein>
<comment type="caution">
    <text evidence="1">The sequence shown here is derived from an EMBL/GenBank/DDBJ whole genome shotgun (WGS) entry which is preliminary data.</text>
</comment>
<reference evidence="1" key="1">
    <citation type="journal article" date="2015" name="Nature">
        <title>Complex archaea that bridge the gap between prokaryotes and eukaryotes.</title>
        <authorList>
            <person name="Spang A."/>
            <person name="Saw J.H."/>
            <person name="Jorgensen S.L."/>
            <person name="Zaremba-Niedzwiedzka K."/>
            <person name="Martijn J."/>
            <person name="Lind A.E."/>
            <person name="van Eijk R."/>
            <person name="Schleper C."/>
            <person name="Guy L."/>
            <person name="Ettema T.J."/>
        </authorList>
    </citation>
    <scope>NUCLEOTIDE SEQUENCE</scope>
</reference>
<dbReference type="EMBL" id="LAZR01009647">
    <property type="protein sequence ID" value="KKM71385.1"/>
    <property type="molecule type" value="Genomic_DNA"/>
</dbReference>
<dbReference type="AlphaFoldDB" id="A0A0F9M429"/>
<sequence>CVQWEFQINPRIIMRTPWLAGRLQNVMYCPLQHEREAFPDDPYHVDGGEIKTPGPSYFSLWQS</sequence>
<name>A0A0F9M429_9ZZZZ</name>
<proteinExistence type="predicted"/>
<gene>
    <name evidence="1" type="ORF">LCGC14_1431080</name>
</gene>
<accession>A0A0F9M429</accession>
<organism evidence="1">
    <name type="scientific">marine sediment metagenome</name>
    <dbReference type="NCBI Taxonomy" id="412755"/>
    <lineage>
        <taxon>unclassified sequences</taxon>
        <taxon>metagenomes</taxon>
        <taxon>ecological metagenomes</taxon>
    </lineage>
</organism>
<feature type="non-terminal residue" evidence="1">
    <location>
        <position position="1"/>
    </location>
</feature>
<evidence type="ECO:0000313" key="1">
    <source>
        <dbReference type="EMBL" id="KKM71385.1"/>
    </source>
</evidence>